<dbReference type="RefSeq" id="WP_201077235.1">
    <property type="nucleotide sequence ID" value="NZ_CP067420.1"/>
</dbReference>
<evidence type="ECO:0000256" key="2">
    <source>
        <dbReference type="SAM" id="SignalP"/>
    </source>
</evidence>
<evidence type="ECO:0000313" key="4">
    <source>
        <dbReference type="Proteomes" id="UP000595197"/>
    </source>
</evidence>
<evidence type="ECO:0000313" key="3">
    <source>
        <dbReference type="EMBL" id="QQP90259.1"/>
    </source>
</evidence>
<keyword evidence="4" id="KW-1185">Reference proteome</keyword>
<feature type="chain" id="PRO_5046405108" evidence="2">
    <location>
        <begin position="27"/>
        <end position="473"/>
    </location>
</feature>
<evidence type="ECO:0000256" key="1">
    <source>
        <dbReference type="SAM" id="MobiDB-lite"/>
    </source>
</evidence>
<reference evidence="3" key="1">
    <citation type="submission" date="2021-02" db="EMBL/GenBank/DDBJ databases">
        <title>Skermanella TT6 skin isolate.</title>
        <authorList>
            <person name="Lee K."/>
            <person name="Ganzorig M."/>
        </authorList>
    </citation>
    <scope>NUCLEOTIDE SEQUENCE</scope>
    <source>
        <strain evidence="3">TT6</strain>
    </source>
</reference>
<keyword evidence="2" id="KW-0732">Signal</keyword>
<feature type="compositionally biased region" description="Low complexity" evidence="1">
    <location>
        <begin position="203"/>
        <end position="244"/>
    </location>
</feature>
<feature type="region of interest" description="Disordered" evidence="1">
    <location>
        <begin position="192"/>
        <end position="312"/>
    </location>
</feature>
<gene>
    <name evidence="3" type="ORF">IGS68_03085</name>
</gene>
<feature type="compositionally biased region" description="Polar residues" evidence="1">
    <location>
        <begin position="271"/>
        <end position="292"/>
    </location>
</feature>
<feature type="signal peptide" evidence="2">
    <location>
        <begin position="1"/>
        <end position="26"/>
    </location>
</feature>
<sequence>MNHWMLWTVGLGLALGPALPAGSARAVEKAAAEKAAEKSAAKRTAAVSLPAEDWAVTAVSREGGEFDYCAAGTRYDNGHALLIAKNKADEVVVIIGLPESRLSPKSLLPTKLTIDQRGTRQGSGLVTRPSALAVSLGKDASFFEAIRRGNTLTIDNPDVKLSLSLRGSGTALSNLNACVQSDGRTAAKPLTIAEAPPAPPSGPAAGAPEVPVPAEAAPPIHEPAPAAAQAEPPAEPPGTAATATPPTPGDGRASEAVPQPVPSPVGEPTIGQPTIGQPTIGQPTIGQPTAANVASMPAPSAGTAPDPAPAPAAAPPLLGPALPDALVNLLSAAGMAGIVPVSLERVAPDQRPATFAWKYGQVFGGIREVSIIDNRGLAELTESYVEVLKNSCSGEFRSSLGPVEQLREITLRVGEAACALPERTTEFRHVYYMNRARIFTTFIHESDTAGKAMAEKARDQLASVIRQVATAAR</sequence>
<dbReference type="EMBL" id="CP067420">
    <property type="protein sequence ID" value="QQP90259.1"/>
    <property type="molecule type" value="Genomic_DNA"/>
</dbReference>
<proteinExistence type="predicted"/>
<protein>
    <submittedName>
        <fullName evidence="3">Uncharacterized protein</fullName>
    </submittedName>
</protein>
<accession>A0ABX7B7Z2</accession>
<dbReference type="Proteomes" id="UP000595197">
    <property type="component" value="Chromosome"/>
</dbReference>
<organism evidence="3 4">
    <name type="scientific">Skermanella cutis</name>
    <dbReference type="NCBI Taxonomy" id="2775420"/>
    <lineage>
        <taxon>Bacteria</taxon>
        <taxon>Pseudomonadati</taxon>
        <taxon>Pseudomonadota</taxon>
        <taxon>Alphaproteobacteria</taxon>
        <taxon>Rhodospirillales</taxon>
        <taxon>Azospirillaceae</taxon>
        <taxon>Skermanella</taxon>
    </lineage>
</organism>
<name>A0ABX7B7Z2_9PROT</name>